<dbReference type="InterPro" id="IPR001811">
    <property type="entry name" value="Chemokine_IL8-like_dom"/>
</dbReference>
<dbReference type="GO" id="GO:0008009">
    <property type="term" value="F:chemokine activity"/>
    <property type="evidence" value="ECO:0007669"/>
    <property type="project" value="InterPro"/>
</dbReference>
<keyword evidence="5" id="KW-1185">Reference proteome</keyword>
<proteinExistence type="predicted"/>
<protein>
    <recommendedName>
        <fullName evidence="3">Chemokine interleukin-8-like domain-containing protein</fullName>
    </recommendedName>
</protein>
<reference evidence="4" key="2">
    <citation type="submission" date="2025-08" db="UniProtKB">
        <authorList>
            <consortium name="Ensembl"/>
        </authorList>
    </citation>
    <scope>IDENTIFICATION</scope>
</reference>
<dbReference type="GeneTree" id="ENSGT00940000174695"/>
<dbReference type="Gene3D" id="2.40.50.40">
    <property type="match status" value="1"/>
</dbReference>
<evidence type="ECO:0000313" key="5">
    <source>
        <dbReference type="Proteomes" id="UP000694548"/>
    </source>
</evidence>
<dbReference type="GO" id="GO:0006955">
    <property type="term" value="P:immune response"/>
    <property type="evidence" value="ECO:0007669"/>
    <property type="project" value="InterPro"/>
</dbReference>
<dbReference type="GO" id="GO:0005615">
    <property type="term" value="C:extracellular space"/>
    <property type="evidence" value="ECO:0007669"/>
    <property type="project" value="UniProtKB-KW"/>
</dbReference>
<feature type="signal peptide" evidence="2">
    <location>
        <begin position="1"/>
        <end position="20"/>
    </location>
</feature>
<dbReference type="Pfam" id="PF00048">
    <property type="entry name" value="IL8"/>
    <property type="match status" value="1"/>
</dbReference>
<feature type="domain" description="Chemokine interleukin-8-like" evidence="3">
    <location>
        <begin position="27"/>
        <end position="88"/>
    </location>
</feature>
<dbReference type="InterPro" id="IPR036048">
    <property type="entry name" value="Interleukin_8-like_sf"/>
</dbReference>
<evidence type="ECO:0000256" key="1">
    <source>
        <dbReference type="ARBA" id="ARBA00022514"/>
    </source>
</evidence>
<dbReference type="Ensembl" id="ENSNFUT00015001041.1">
    <property type="protein sequence ID" value="ENSNFUP00015000947.1"/>
    <property type="gene ID" value="ENSNFUG00015000577.1"/>
</dbReference>
<sequence>MNPVVLASCILIFSALTVLANHGNFGPDESCFHFISKLKRAVVMCFRWTDHLCPKQGVLYVSQNVKFSIFEICVGPSRPWVKEIIEAKAMNNITPSK</sequence>
<accession>A0A8C6NHF5</accession>
<reference evidence="4" key="1">
    <citation type="submission" date="2014-08" db="EMBL/GenBank/DDBJ databases">
        <authorList>
            <person name="Senf B."/>
            <person name="Petzold A."/>
            <person name="Downie B.R."/>
            <person name="Koch P."/>
            <person name="Platzer M."/>
        </authorList>
    </citation>
    <scope>NUCLEOTIDE SEQUENCE [LARGE SCALE GENOMIC DNA]</scope>
    <source>
        <strain evidence="4">GRZ</strain>
    </source>
</reference>
<dbReference type="SUPFAM" id="SSF54117">
    <property type="entry name" value="Interleukin 8-like chemokines"/>
    <property type="match status" value="1"/>
</dbReference>
<keyword evidence="2" id="KW-0732">Signal</keyword>
<dbReference type="AlphaFoldDB" id="A0A8C6NHF5"/>
<keyword evidence="1" id="KW-0202">Cytokine</keyword>
<organism evidence="4 5">
    <name type="scientific">Nothobranchius furzeri</name>
    <name type="common">Turquoise killifish</name>
    <dbReference type="NCBI Taxonomy" id="105023"/>
    <lineage>
        <taxon>Eukaryota</taxon>
        <taxon>Metazoa</taxon>
        <taxon>Chordata</taxon>
        <taxon>Craniata</taxon>
        <taxon>Vertebrata</taxon>
        <taxon>Euteleostomi</taxon>
        <taxon>Actinopterygii</taxon>
        <taxon>Neopterygii</taxon>
        <taxon>Teleostei</taxon>
        <taxon>Neoteleostei</taxon>
        <taxon>Acanthomorphata</taxon>
        <taxon>Ovalentaria</taxon>
        <taxon>Atherinomorphae</taxon>
        <taxon>Cyprinodontiformes</taxon>
        <taxon>Nothobranchiidae</taxon>
        <taxon>Nothobranchius</taxon>
    </lineage>
</organism>
<feature type="chain" id="PRO_5034460718" description="Chemokine interleukin-8-like domain-containing protein" evidence="2">
    <location>
        <begin position="21"/>
        <end position="97"/>
    </location>
</feature>
<evidence type="ECO:0000259" key="3">
    <source>
        <dbReference type="SMART" id="SM00199"/>
    </source>
</evidence>
<dbReference type="Proteomes" id="UP000694548">
    <property type="component" value="Chromosome sgr04"/>
</dbReference>
<reference evidence="4" key="3">
    <citation type="submission" date="2025-09" db="UniProtKB">
        <authorList>
            <consortium name="Ensembl"/>
        </authorList>
    </citation>
    <scope>IDENTIFICATION</scope>
</reference>
<dbReference type="SMART" id="SM00199">
    <property type="entry name" value="SCY"/>
    <property type="match status" value="1"/>
</dbReference>
<name>A0A8C6NHF5_NOTFU</name>
<evidence type="ECO:0000313" key="4">
    <source>
        <dbReference type="Ensembl" id="ENSNFUP00015000947.1"/>
    </source>
</evidence>
<evidence type="ECO:0000256" key="2">
    <source>
        <dbReference type="SAM" id="SignalP"/>
    </source>
</evidence>